<keyword evidence="3" id="KW-1185">Reference proteome</keyword>
<dbReference type="EMBL" id="BQNB010020928">
    <property type="protein sequence ID" value="GJU01074.1"/>
    <property type="molecule type" value="Genomic_DNA"/>
</dbReference>
<evidence type="ECO:0000313" key="3">
    <source>
        <dbReference type="Proteomes" id="UP001151760"/>
    </source>
</evidence>
<feature type="compositionally biased region" description="Basic and acidic residues" evidence="1">
    <location>
        <begin position="425"/>
        <end position="436"/>
    </location>
</feature>
<feature type="region of interest" description="Disordered" evidence="1">
    <location>
        <begin position="198"/>
        <end position="293"/>
    </location>
</feature>
<dbReference type="Proteomes" id="UP001151760">
    <property type="component" value="Unassembled WGS sequence"/>
</dbReference>
<organism evidence="2 3">
    <name type="scientific">Tanacetum coccineum</name>
    <dbReference type="NCBI Taxonomy" id="301880"/>
    <lineage>
        <taxon>Eukaryota</taxon>
        <taxon>Viridiplantae</taxon>
        <taxon>Streptophyta</taxon>
        <taxon>Embryophyta</taxon>
        <taxon>Tracheophyta</taxon>
        <taxon>Spermatophyta</taxon>
        <taxon>Magnoliopsida</taxon>
        <taxon>eudicotyledons</taxon>
        <taxon>Gunneridae</taxon>
        <taxon>Pentapetalae</taxon>
        <taxon>asterids</taxon>
        <taxon>campanulids</taxon>
        <taxon>Asterales</taxon>
        <taxon>Asteraceae</taxon>
        <taxon>Asteroideae</taxon>
        <taxon>Anthemideae</taxon>
        <taxon>Anthemidinae</taxon>
        <taxon>Tanacetum</taxon>
    </lineage>
</organism>
<name>A0ABQ5ILJ2_9ASTR</name>
<proteinExistence type="predicted"/>
<comment type="caution">
    <text evidence="2">The sequence shown here is derived from an EMBL/GenBank/DDBJ whole genome shotgun (WGS) entry which is preliminary data.</text>
</comment>
<sequence length="599" mass="69655">MGQILLDHPLSYALTSTADVPIVYLQQFWMTVSKVPDTKDTIRFNLDIQEITYTMDMFHDTLHLPVETPDNPFVAPVTIEIIESFMQRVGCQGVVDKDYHSIKDDIPLVSMYTTGNVTVRGMLILDAFLTDEIHATDDYKEYETVFIKSSKEEEEAKCWRDKFTTKSLKVTIKQKKVVEGEKDEESYADKFVASMLHDDVDDSEDRIEPMSHKEHSKVVDNDDENKDEKKDEKKDDEMGSLENRTEKMQTSIPTTSRSPRINLSSDKTFVQELTDTVSPQTATTSKDSHKKRRISSNYSHLLRVLRRMCRRQGYMIRDTKRKCVTTDEFWKVHGKVDQVLHEIVPQLSKRATNDLIEGNLKRVVADTIIQERDAFQSDNNVIQVHPTTTTSTDTTSLVDLQQQLYLKMKSNLQDQANDPSLWDVLKQDDAPPEGEKRVKRHKTSKSSKSASEWDAWEEETVIDEDEVIPEDETPELIMGFQNVDKRVQSIFNRARMEATLNDILSNQFRNAEEYAYHLEQATNFMENQIVWESRQEDIRRSIPKALVFYGPHRNLNEPLRYLYNKDLFFLMNGNTEEKKYILSLYKIHAELFLEADLEE</sequence>
<accession>A0ABQ5ILJ2</accession>
<evidence type="ECO:0000313" key="2">
    <source>
        <dbReference type="EMBL" id="GJU01074.1"/>
    </source>
</evidence>
<feature type="compositionally biased region" description="Basic and acidic residues" evidence="1">
    <location>
        <begin position="206"/>
        <end position="247"/>
    </location>
</feature>
<reference evidence="2" key="2">
    <citation type="submission" date="2022-01" db="EMBL/GenBank/DDBJ databases">
        <authorList>
            <person name="Yamashiro T."/>
            <person name="Shiraishi A."/>
            <person name="Satake H."/>
            <person name="Nakayama K."/>
        </authorList>
    </citation>
    <scope>NUCLEOTIDE SEQUENCE</scope>
</reference>
<evidence type="ECO:0000256" key="1">
    <source>
        <dbReference type="SAM" id="MobiDB-lite"/>
    </source>
</evidence>
<feature type="compositionally biased region" description="Polar residues" evidence="1">
    <location>
        <begin position="248"/>
        <end position="285"/>
    </location>
</feature>
<reference evidence="2" key="1">
    <citation type="journal article" date="2022" name="Int. J. Mol. Sci.">
        <title>Draft Genome of Tanacetum Coccineum: Genomic Comparison of Closely Related Tanacetum-Family Plants.</title>
        <authorList>
            <person name="Yamashiro T."/>
            <person name="Shiraishi A."/>
            <person name="Nakayama K."/>
            <person name="Satake H."/>
        </authorList>
    </citation>
    <scope>NUCLEOTIDE SEQUENCE</scope>
</reference>
<feature type="region of interest" description="Disordered" evidence="1">
    <location>
        <begin position="423"/>
        <end position="456"/>
    </location>
</feature>
<gene>
    <name evidence="2" type="ORF">Tco_1111412</name>
</gene>
<protein>
    <submittedName>
        <fullName evidence="2">Uncharacterized protein</fullName>
    </submittedName>
</protein>